<feature type="domain" description="Major facilitator superfamily (MFS) profile" evidence="8">
    <location>
        <begin position="17"/>
        <end position="475"/>
    </location>
</feature>
<dbReference type="InterPro" id="IPR020846">
    <property type="entry name" value="MFS_dom"/>
</dbReference>
<evidence type="ECO:0000313" key="10">
    <source>
        <dbReference type="Proteomes" id="UP000006565"/>
    </source>
</evidence>
<evidence type="ECO:0000256" key="7">
    <source>
        <dbReference type="SAM" id="Phobius"/>
    </source>
</evidence>
<feature type="transmembrane region" description="Helical" evidence="7">
    <location>
        <begin position="362"/>
        <end position="384"/>
    </location>
</feature>
<evidence type="ECO:0000256" key="4">
    <source>
        <dbReference type="ARBA" id="ARBA00022692"/>
    </source>
</evidence>
<dbReference type="eggNOG" id="arCOG00143">
    <property type="taxonomic scope" value="Archaea"/>
</dbReference>
<keyword evidence="4 7" id="KW-0812">Transmembrane</keyword>
<reference evidence="9 10" key="1">
    <citation type="journal article" date="2010" name="Stand. Genomic Sci.">
        <title>Complete genome sequence of Methanoplanus petrolearius type strain (SEBR 4847).</title>
        <authorList>
            <person name="Brambilla E."/>
            <person name="Djao O.D."/>
            <person name="Daligault H."/>
            <person name="Lapidus A."/>
            <person name="Lucas S."/>
            <person name="Hammon N."/>
            <person name="Nolan M."/>
            <person name="Tice H."/>
            <person name="Cheng J.F."/>
            <person name="Han C."/>
            <person name="Tapia R."/>
            <person name="Goodwin L."/>
            <person name="Pitluck S."/>
            <person name="Liolios K."/>
            <person name="Ivanova N."/>
            <person name="Mavromatis K."/>
            <person name="Mikhailova N."/>
            <person name="Pati A."/>
            <person name="Chen A."/>
            <person name="Palaniappan K."/>
            <person name="Land M."/>
            <person name="Hauser L."/>
            <person name="Chang Y.J."/>
            <person name="Jeffries C.D."/>
            <person name="Rohde M."/>
            <person name="Spring S."/>
            <person name="Sikorski J."/>
            <person name="Goker M."/>
            <person name="Woyke T."/>
            <person name="Bristow J."/>
            <person name="Eisen J.A."/>
            <person name="Markowitz V."/>
            <person name="Hugenholtz P."/>
            <person name="Kyrpides N.C."/>
            <person name="Klenk H.P."/>
        </authorList>
    </citation>
    <scope>NUCLEOTIDE SEQUENCE [LARGE SCALE GENOMIC DNA]</scope>
    <source>
        <strain evidence="10">DSM 11571 / OCM 486 / SEBR 4847</strain>
    </source>
</reference>
<dbReference type="GO" id="GO:0022857">
    <property type="term" value="F:transmembrane transporter activity"/>
    <property type="evidence" value="ECO:0007669"/>
    <property type="project" value="InterPro"/>
</dbReference>
<dbReference type="RefSeq" id="WP_013330107.1">
    <property type="nucleotide sequence ID" value="NC_014507.1"/>
</dbReference>
<feature type="transmembrane region" description="Helical" evidence="7">
    <location>
        <begin position="203"/>
        <end position="222"/>
    </location>
</feature>
<dbReference type="GO" id="GO:0005886">
    <property type="term" value="C:plasma membrane"/>
    <property type="evidence" value="ECO:0007669"/>
    <property type="project" value="UniProtKB-SubCell"/>
</dbReference>
<dbReference type="Proteomes" id="UP000006565">
    <property type="component" value="Chromosome"/>
</dbReference>
<feature type="transmembrane region" description="Helical" evidence="7">
    <location>
        <begin position="141"/>
        <end position="163"/>
    </location>
</feature>
<comment type="subcellular location">
    <subcellularLocation>
        <location evidence="1">Cell membrane</location>
        <topology evidence="1">Multi-pass membrane protein</topology>
    </subcellularLocation>
</comment>
<feature type="transmembrane region" description="Helical" evidence="7">
    <location>
        <begin position="12"/>
        <end position="30"/>
    </location>
</feature>
<keyword evidence="3" id="KW-1003">Cell membrane</keyword>
<feature type="transmembrane region" description="Helical" evidence="7">
    <location>
        <begin position="83"/>
        <end position="102"/>
    </location>
</feature>
<evidence type="ECO:0000256" key="6">
    <source>
        <dbReference type="ARBA" id="ARBA00023136"/>
    </source>
</evidence>
<dbReference type="InterPro" id="IPR036259">
    <property type="entry name" value="MFS_trans_sf"/>
</dbReference>
<dbReference type="EMBL" id="CP002117">
    <property type="protein sequence ID" value="ADN36930.1"/>
    <property type="molecule type" value="Genomic_DNA"/>
</dbReference>
<protein>
    <submittedName>
        <fullName evidence="9">Drug resistance transporter, EmrB/QacA subfamily</fullName>
    </submittedName>
</protein>
<dbReference type="Gene3D" id="1.20.1250.20">
    <property type="entry name" value="MFS general substrate transporter like domains"/>
    <property type="match status" value="1"/>
</dbReference>
<dbReference type="PANTHER" id="PTHR42718">
    <property type="entry name" value="MAJOR FACILITATOR SUPERFAMILY MULTIDRUG TRANSPORTER MFSC"/>
    <property type="match status" value="1"/>
</dbReference>
<dbReference type="KEGG" id="mpi:Mpet_2182"/>
<dbReference type="OrthoDB" id="117970at2157"/>
<gene>
    <name evidence="9" type="ordered locus">Mpet_2182</name>
</gene>
<evidence type="ECO:0000256" key="2">
    <source>
        <dbReference type="ARBA" id="ARBA00022448"/>
    </source>
</evidence>
<feature type="transmembrane region" description="Helical" evidence="7">
    <location>
        <begin position="336"/>
        <end position="356"/>
    </location>
</feature>
<feature type="transmembrane region" description="Helical" evidence="7">
    <location>
        <begin position="169"/>
        <end position="191"/>
    </location>
</feature>
<dbReference type="PRINTS" id="PR01036">
    <property type="entry name" value="TCRTETB"/>
</dbReference>
<evidence type="ECO:0000259" key="8">
    <source>
        <dbReference type="PROSITE" id="PS50850"/>
    </source>
</evidence>
<feature type="transmembrane region" description="Helical" evidence="7">
    <location>
        <begin position="405"/>
        <end position="431"/>
    </location>
</feature>
<keyword evidence="2" id="KW-0813">Transport</keyword>
<feature type="transmembrane region" description="Helical" evidence="7">
    <location>
        <begin position="50"/>
        <end position="71"/>
    </location>
</feature>
<feature type="transmembrane region" description="Helical" evidence="7">
    <location>
        <begin position="108"/>
        <end position="129"/>
    </location>
</feature>
<keyword evidence="10" id="KW-1185">Reference proteome</keyword>
<evidence type="ECO:0000256" key="3">
    <source>
        <dbReference type="ARBA" id="ARBA00022475"/>
    </source>
</evidence>
<evidence type="ECO:0000256" key="5">
    <source>
        <dbReference type="ARBA" id="ARBA00022989"/>
    </source>
</evidence>
<proteinExistence type="predicted"/>
<dbReference type="InterPro" id="IPR011701">
    <property type="entry name" value="MFS"/>
</dbReference>
<organism evidence="9 10">
    <name type="scientific">Methanolacinia petrolearia (strain DSM 11571 / OCM 486 / SEBR 4847)</name>
    <name type="common">Methanoplanus petrolearius</name>
    <dbReference type="NCBI Taxonomy" id="679926"/>
    <lineage>
        <taxon>Archaea</taxon>
        <taxon>Methanobacteriati</taxon>
        <taxon>Methanobacteriota</taxon>
        <taxon>Stenosarchaea group</taxon>
        <taxon>Methanomicrobia</taxon>
        <taxon>Methanomicrobiales</taxon>
        <taxon>Methanomicrobiaceae</taxon>
        <taxon>Methanolacinia</taxon>
    </lineage>
</organism>
<dbReference type="AlphaFoldDB" id="E1RKB7"/>
<dbReference type="HOGENOM" id="CLU_000960_28_3_2"/>
<dbReference type="Pfam" id="PF07690">
    <property type="entry name" value="MFS_1"/>
    <property type="match status" value="1"/>
</dbReference>
<evidence type="ECO:0000313" key="9">
    <source>
        <dbReference type="EMBL" id="ADN36930.1"/>
    </source>
</evidence>
<dbReference type="GeneID" id="9744667"/>
<dbReference type="PANTHER" id="PTHR42718:SF46">
    <property type="entry name" value="BLR6921 PROTEIN"/>
    <property type="match status" value="1"/>
</dbReference>
<keyword evidence="6 7" id="KW-0472">Membrane</keyword>
<sequence precursor="true">MIAEQGEKDGRYGHWPVLFLLSLATAIELIDGTALNISLPTIASDFNINLGTASWIPMVYFLTISCLLLPFAKVSEKTGTRKILFAGLLLFTVSSYFCAISGRIELLIFFRFLQATGGAMMAAAVPAQVAIGFTPETRGRALGIIMGAGGFGLAAGPAIGGYITHFISWHWIFYINIPIGIIGMALTYFCLKPYSPAERSNGFDYSGLVFMSLFMVSFLFLLTKGSEYGWSSTETIITAAVSILALVIFIIQEKRSKDPILDMSIFLSWTFLLSTAFLLVFEILLGGIELILPFYLEKVLEFTPDISGLYMLIPPMIMIIAGPAGGFLSDYEGNRMVCSISALIGIIAFVIFLISLTSPGMIIYMVIALILFGMAIGAVASSGASRIIEHSPKGLEITGSAISNLVFYIGMSLGTAIYTLILQSGMTSTIINSGKISINDVSAYAFSSAMPYIYIFSIILMAAALLFALLVPDKKRTAESRNITDR</sequence>
<name>E1RKB7_METP4</name>
<keyword evidence="5 7" id="KW-1133">Transmembrane helix</keyword>
<dbReference type="InterPro" id="IPR004638">
    <property type="entry name" value="EmrB-like"/>
</dbReference>
<dbReference type="SUPFAM" id="SSF103473">
    <property type="entry name" value="MFS general substrate transporter"/>
    <property type="match status" value="1"/>
</dbReference>
<dbReference type="CDD" id="cd17321">
    <property type="entry name" value="MFS_MMR_MDR_like"/>
    <property type="match status" value="1"/>
</dbReference>
<dbReference type="STRING" id="679926.Mpet_2182"/>
<feature type="transmembrane region" description="Helical" evidence="7">
    <location>
        <begin position="308"/>
        <end position="329"/>
    </location>
</feature>
<feature type="transmembrane region" description="Helical" evidence="7">
    <location>
        <begin position="263"/>
        <end position="288"/>
    </location>
</feature>
<accession>E1RKB7</accession>
<feature type="transmembrane region" description="Helical" evidence="7">
    <location>
        <begin position="451"/>
        <end position="471"/>
    </location>
</feature>
<evidence type="ECO:0000256" key="1">
    <source>
        <dbReference type="ARBA" id="ARBA00004651"/>
    </source>
</evidence>
<dbReference type="PROSITE" id="PS50850">
    <property type="entry name" value="MFS"/>
    <property type="match status" value="1"/>
</dbReference>
<dbReference type="NCBIfam" id="TIGR00711">
    <property type="entry name" value="efflux_EmrB"/>
    <property type="match status" value="1"/>
</dbReference>
<dbReference type="Gene3D" id="1.20.1720.10">
    <property type="entry name" value="Multidrug resistance protein D"/>
    <property type="match status" value="1"/>
</dbReference>
<feature type="transmembrane region" description="Helical" evidence="7">
    <location>
        <begin position="228"/>
        <end position="251"/>
    </location>
</feature>